<dbReference type="SMART" id="SM00849">
    <property type="entry name" value="Lactamase_B"/>
    <property type="match status" value="1"/>
</dbReference>
<dbReference type="AlphaFoldDB" id="A0A6B2L874"/>
<name>A0A6B2L874_9EUKA</name>
<dbReference type="PANTHER" id="PTHR42951">
    <property type="entry name" value="METALLO-BETA-LACTAMASE DOMAIN-CONTAINING"/>
    <property type="match status" value="1"/>
</dbReference>
<dbReference type="Gene3D" id="3.60.15.10">
    <property type="entry name" value="Ribonuclease Z/Hydroxyacylglutathione hydrolase-like"/>
    <property type="match status" value="1"/>
</dbReference>
<proteinExistence type="predicted"/>
<accession>A0A6B2L874</accession>
<dbReference type="InterPro" id="IPR050855">
    <property type="entry name" value="NDM-1-like"/>
</dbReference>
<dbReference type="SUPFAM" id="SSF56281">
    <property type="entry name" value="Metallo-hydrolase/oxidoreductase"/>
    <property type="match status" value="1"/>
</dbReference>
<dbReference type="EMBL" id="GIBP01004078">
    <property type="protein sequence ID" value="NDV33047.1"/>
    <property type="molecule type" value="Transcribed_RNA"/>
</dbReference>
<evidence type="ECO:0000256" key="1">
    <source>
        <dbReference type="SAM" id="MobiDB-lite"/>
    </source>
</evidence>
<reference evidence="3" key="1">
    <citation type="journal article" date="2020" name="J. Eukaryot. Microbiol.">
        <title>De novo Sequencing, Assembly and Annotation of the Transcriptome for the Free-Living Testate Amoeba Arcella intermedia.</title>
        <authorList>
            <person name="Ribeiro G.M."/>
            <person name="Porfirio-Sousa A.L."/>
            <person name="Maurer-Alcala X.X."/>
            <person name="Katz L.A."/>
            <person name="Lahr D.J.G."/>
        </authorList>
    </citation>
    <scope>NUCLEOTIDE SEQUENCE</scope>
</reference>
<dbReference type="InterPro" id="IPR036866">
    <property type="entry name" value="RibonucZ/Hydroxyglut_hydro"/>
</dbReference>
<dbReference type="CDD" id="cd06262">
    <property type="entry name" value="metallo-hydrolase-like_MBL-fold"/>
    <property type="match status" value="1"/>
</dbReference>
<protein>
    <recommendedName>
        <fullName evidence="2">Metallo-beta-lactamase domain-containing protein</fullName>
    </recommendedName>
</protein>
<organism evidence="3">
    <name type="scientific">Arcella intermedia</name>
    <dbReference type="NCBI Taxonomy" id="1963864"/>
    <lineage>
        <taxon>Eukaryota</taxon>
        <taxon>Amoebozoa</taxon>
        <taxon>Tubulinea</taxon>
        <taxon>Elardia</taxon>
        <taxon>Arcellinida</taxon>
        <taxon>Sphaerothecina</taxon>
        <taxon>Arcellidae</taxon>
        <taxon>Arcella</taxon>
    </lineage>
</organism>
<dbReference type="Pfam" id="PF00753">
    <property type="entry name" value="Lactamase_B"/>
    <property type="match status" value="1"/>
</dbReference>
<dbReference type="InterPro" id="IPR001279">
    <property type="entry name" value="Metallo-B-lactamas"/>
</dbReference>
<feature type="domain" description="Metallo-beta-lactamase" evidence="2">
    <location>
        <begin position="1"/>
        <end position="161"/>
    </location>
</feature>
<feature type="region of interest" description="Disordered" evidence="1">
    <location>
        <begin position="244"/>
        <end position="264"/>
    </location>
</feature>
<evidence type="ECO:0000259" key="2">
    <source>
        <dbReference type="SMART" id="SM00849"/>
    </source>
</evidence>
<sequence length="331" mass="36484">MNPSGLPYLLLLTHVHFDHVGGVSHFQNKPDVLDICMGSKNKVFSQNIEINSLAAAHHGCSCKHFEVTRWLQEGDLIYMDDNDKTKEKSLEVIFTPGHTPDSVGFCFRFGEKRLFIGDLIYPFTAIHLDCIGSNPADFVSSLNRLNQVVGILKIENLVTDDLPVKGENAASQAPAPPSAAEVRSKEGGPYDEMIFEFTSVLGLNIDTLSNLFDIEKLIELSDFSVENAINLYLTNGDQISALCPPKQKKSAPKSSPPTESPFLQPYTMSNEVQLSCGHVEANLPTSSISELSTLMQAISSKTTLPQHIDGNYGEYSFNNYTLILPINSKWS</sequence>
<evidence type="ECO:0000313" key="3">
    <source>
        <dbReference type="EMBL" id="NDV33047.1"/>
    </source>
</evidence>
<dbReference type="PANTHER" id="PTHR42951:SF4">
    <property type="entry name" value="ACYL-COENZYME A THIOESTERASE MBLAC2"/>
    <property type="match status" value="1"/>
</dbReference>